<dbReference type="GO" id="GO:0007165">
    <property type="term" value="P:signal transduction"/>
    <property type="evidence" value="ECO:0007669"/>
    <property type="project" value="TreeGrafter"/>
</dbReference>
<dbReference type="Pfam" id="PF17804">
    <property type="entry name" value="TSP_NTD"/>
    <property type="match status" value="1"/>
</dbReference>
<evidence type="ECO:0000259" key="7">
    <source>
        <dbReference type="PROSITE" id="PS50106"/>
    </source>
</evidence>
<gene>
    <name evidence="8" type="ORF">H8E79_05705</name>
</gene>
<keyword evidence="6" id="KW-0732">Signal</keyword>
<keyword evidence="3 5" id="KW-0378">Hydrolase</keyword>
<proteinExistence type="inferred from homology"/>
<dbReference type="EMBL" id="JACNLK010000047">
    <property type="protein sequence ID" value="MBC8208644.1"/>
    <property type="molecule type" value="Genomic_DNA"/>
</dbReference>
<dbReference type="Pfam" id="PF00595">
    <property type="entry name" value="PDZ"/>
    <property type="match status" value="1"/>
</dbReference>
<dbReference type="InterPro" id="IPR005151">
    <property type="entry name" value="Tail-specific_protease"/>
</dbReference>
<feature type="signal peptide" evidence="6">
    <location>
        <begin position="1"/>
        <end position="27"/>
    </location>
</feature>
<keyword evidence="2 5" id="KW-0645">Protease</keyword>
<dbReference type="InterPro" id="IPR001478">
    <property type="entry name" value="PDZ"/>
</dbReference>
<dbReference type="SUPFAM" id="SSF52096">
    <property type="entry name" value="ClpP/crotonase"/>
    <property type="match status" value="1"/>
</dbReference>
<evidence type="ECO:0000313" key="9">
    <source>
        <dbReference type="Proteomes" id="UP000599024"/>
    </source>
</evidence>
<name>A0A8J6TE20_9BACT</name>
<dbReference type="PROSITE" id="PS50106">
    <property type="entry name" value="PDZ"/>
    <property type="match status" value="1"/>
</dbReference>
<dbReference type="GO" id="GO:0008236">
    <property type="term" value="F:serine-type peptidase activity"/>
    <property type="evidence" value="ECO:0007669"/>
    <property type="project" value="UniProtKB-KW"/>
</dbReference>
<evidence type="ECO:0000256" key="3">
    <source>
        <dbReference type="ARBA" id="ARBA00022801"/>
    </source>
</evidence>
<organism evidence="8 9">
    <name type="scientific">Candidatus Desulfatifera sulfidica</name>
    <dbReference type="NCBI Taxonomy" id="2841691"/>
    <lineage>
        <taxon>Bacteria</taxon>
        <taxon>Pseudomonadati</taxon>
        <taxon>Thermodesulfobacteriota</taxon>
        <taxon>Desulfobulbia</taxon>
        <taxon>Desulfobulbales</taxon>
        <taxon>Desulfobulbaceae</taxon>
        <taxon>Candidatus Desulfatifera</taxon>
    </lineage>
</organism>
<evidence type="ECO:0000256" key="5">
    <source>
        <dbReference type="RuleBase" id="RU004404"/>
    </source>
</evidence>
<dbReference type="NCBIfam" id="TIGR00225">
    <property type="entry name" value="prc"/>
    <property type="match status" value="1"/>
</dbReference>
<evidence type="ECO:0000256" key="4">
    <source>
        <dbReference type="ARBA" id="ARBA00022825"/>
    </source>
</evidence>
<dbReference type="SMART" id="SM00245">
    <property type="entry name" value="TSPc"/>
    <property type="match status" value="1"/>
</dbReference>
<dbReference type="InterPro" id="IPR020992">
    <property type="entry name" value="Tail_Prtase_C"/>
</dbReference>
<dbReference type="GO" id="GO:0006508">
    <property type="term" value="P:proteolysis"/>
    <property type="evidence" value="ECO:0007669"/>
    <property type="project" value="UniProtKB-KW"/>
</dbReference>
<dbReference type="CDD" id="cd07560">
    <property type="entry name" value="Peptidase_S41_CPP"/>
    <property type="match status" value="1"/>
</dbReference>
<sequence length="705" mass="79611">MKRQWLLYQFSFFLLLFSLLLAGPVLAEDQEDVQLASHNKWLAYILAKQLPVMHYSHKAVDDDLATAIFDLYLRQLDFQKRFLLQSDVEILKSYTSTIDDRLKDGKADLPGVGHRLLNRRIAEVAAMVDEIAATDFDTELLEYYETDPDKLTFTRDLNELSERWRLIVKGQILSRYLDLQEEQAEAEEKKSTVELWQTAREKVAKRNREIFHRLEQETRQDHYDRFFNAVTRAFDPHTGYMAPAGKEDFDIHMRGSLEGIGALLREEDGYIKVVRIIPGSASARQGRLAAEDIIIEVAQGADEAVDVTDMRLRDAVRLIRGPKGTEVRLTVKRPDGTSDLISIIRDVVQIEETFVKSTIFDAPDGSRIGYLLIPSFYRDFSKSKNGLGNRNSTDDTRAALLELKNAGLDGLVLDMRNNGGGSLVDAVDIAGLFIREGPVVQIKTTGSDRKVLRDDDPRRLYDGPMVVLVNQFSASASEIVAAALQDYGRAVIIGGQHTHGKGTVQTVVDLNDLLPFLNFGIADRDFGAVKVTIQKFYRVNGDSTQYRGVEPDIVLPSLFQHLESGEQYLDYSLPWDRLEAVGYEPFNGKAFDVNALAAASNSRTAEDPGLQVIADEAAKARVRSEETRISLRLTDMEKERAEARNARTKLGAHYRQYRVEQASDLDSVKPEDDPLTQDQDKWLEEVQEDPYVGEAMRVLADLRSW</sequence>
<protein>
    <submittedName>
        <fullName evidence="8">Carboxy terminal-processing peptidase</fullName>
    </submittedName>
</protein>
<dbReference type="Pfam" id="PF11818">
    <property type="entry name" value="DUF3340"/>
    <property type="match status" value="1"/>
</dbReference>
<dbReference type="InterPro" id="IPR036034">
    <property type="entry name" value="PDZ_sf"/>
</dbReference>
<evidence type="ECO:0000256" key="2">
    <source>
        <dbReference type="ARBA" id="ARBA00022670"/>
    </source>
</evidence>
<keyword evidence="4 5" id="KW-0720">Serine protease</keyword>
<dbReference type="PANTHER" id="PTHR32060">
    <property type="entry name" value="TAIL-SPECIFIC PROTEASE"/>
    <property type="match status" value="1"/>
</dbReference>
<dbReference type="Pfam" id="PF03572">
    <property type="entry name" value="Peptidase_S41"/>
    <property type="match status" value="1"/>
</dbReference>
<comment type="similarity">
    <text evidence="1 5">Belongs to the peptidase S41A family.</text>
</comment>
<feature type="domain" description="PDZ" evidence="7">
    <location>
        <begin position="250"/>
        <end position="320"/>
    </location>
</feature>
<dbReference type="GO" id="GO:0030288">
    <property type="term" value="C:outer membrane-bounded periplasmic space"/>
    <property type="evidence" value="ECO:0007669"/>
    <property type="project" value="TreeGrafter"/>
</dbReference>
<comment type="caution">
    <text evidence="8">The sequence shown here is derived from an EMBL/GenBank/DDBJ whole genome shotgun (WGS) entry which is preliminary data.</text>
</comment>
<dbReference type="GO" id="GO:0004175">
    <property type="term" value="F:endopeptidase activity"/>
    <property type="evidence" value="ECO:0007669"/>
    <property type="project" value="TreeGrafter"/>
</dbReference>
<dbReference type="SMART" id="SM00228">
    <property type="entry name" value="PDZ"/>
    <property type="match status" value="1"/>
</dbReference>
<evidence type="ECO:0000256" key="6">
    <source>
        <dbReference type="SAM" id="SignalP"/>
    </source>
</evidence>
<dbReference type="SUPFAM" id="SSF50156">
    <property type="entry name" value="PDZ domain-like"/>
    <property type="match status" value="1"/>
</dbReference>
<reference evidence="8 9" key="1">
    <citation type="submission" date="2020-08" db="EMBL/GenBank/DDBJ databases">
        <title>Bridging the membrane lipid divide: bacteria of the FCB group superphylum have the potential to synthesize archaeal ether lipids.</title>
        <authorList>
            <person name="Villanueva L."/>
            <person name="Von Meijenfeldt F.A.B."/>
            <person name="Westbye A.B."/>
            <person name="Yadav S."/>
            <person name="Hopmans E.C."/>
            <person name="Dutilh B.E."/>
            <person name="Sinninghe Damste J.S."/>
        </authorList>
    </citation>
    <scope>NUCLEOTIDE SEQUENCE [LARGE SCALE GENOMIC DNA]</scope>
    <source>
        <strain evidence="8">NIOZ-UU81</strain>
    </source>
</reference>
<dbReference type="Gene3D" id="2.30.42.10">
    <property type="match status" value="1"/>
</dbReference>
<dbReference type="InterPro" id="IPR040573">
    <property type="entry name" value="TSP_N"/>
</dbReference>
<dbReference type="CDD" id="cd06782">
    <property type="entry name" value="cpPDZ_CPP-like"/>
    <property type="match status" value="1"/>
</dbReference>
<evidence type="ECO:0000313" key="8">
    <source>
        <dbReference type="EMBL" id="MBC8208644.1"/>
    </source>
</evidence>
<dbReference type="Gene3D" id="3.90.226.10">
    <property type="entry name" value="2-enoyl-CoA Hydratase, Chain A, domain 1"/>
    <property type="match status" value="1"/>
</dbReference>
<dbReference type="AlphaFoldDB" id="A0A8J6TE20"/>
<dbReference type="InterPro" id="IPR004447">
    <property type="entry name" value="Peptidase_S41A"/>
</dbReference>
<evidence type="ECO:0000256" key="1">
    <source>
        <dbReference type="ARBA" id="ARBA00009179"/>
    </source>
</evidence>
<dbReference type="Proteomes" id="UP000599024">
    <property type="component" value="Unassembled WGS sequence"/>
</dbReference>
<dbReference type="InterPro" id="IPR029045">
    <property type="entry name" value="ClpP/crotonase-like_dom_sf"/>
</dbReference>
<feature type="chain" id="PRO_5035189324" evidence="6">
    <location>
        <begin position="28"/>
        <end position="705"/>
    </location>
</feature>
<dbReference type="PANTHER" id="PTHR32060:SF22">
    <property type="entry name" value="CARBOXYL-TERMINAL-PROCESSING PEPTIDASE 3, CHLOROPLASTIC"/>
    <property type="match status" value="1"/>
</dbReference>
<accession>A0A8J6TE20</accession>